<keyword evidence="2" id="KW-0548">Nucleotidyltransferase</keyword>
<organism evidence="2 3">
    <name type="scientific">Devosia subaequoris</name>
    <dbReference type="NCBI Taxonomy" id="395930"/>
    <lineage>
        <taxon>Bacteria</taxon>
        <taxon>Pseudomonadati</taxon>
        <taxon>Pseudomonadota</taxon>
        <taxon>Alphaproteobacteria</taxon>
        <taxon>Hyphomicrobiales</taxon>
        <taxon>Devosiaceae</taxon>
        <taxon>Devosia</taxon>
    </lineage>
</organism>
<dbReference type="PANTHER" id="PTHR47183">
    <property type="entry name" value="GLUCOSE-1-PHOSPHATE CYTIDYLYLTRANSFERASE-RELATED"/>
    <property type="match status" value="1"/>
</dbReference>
<dbReference type="Proteomes" id="UP000547011">
    <property type="component" value="Unassembled WGS sequence"/>
</dbReference>
<gene>
    <name evidence="2" type="ORF">GGR20_000905</name>
</gene>
<dbReference type="InterPro" id="IPR046981">
    <property type="entry name" value="G1P_cyt_trans"/>
</dbReference>
<dbReference type="RefSeq" id="WP_183309988.1">
    <property type="nucleotide sequence ID" value="NZ_JACIEW010000001.1"/>
</dbReference>
<evidence type="ECO:0000259" key="1">
    <source>
        <dbReference type="Pfam" id="PF00483"/>
    </source>
</evidence>
<proteinExistence type="predicted"/>
<reference evidence="2 3" key="1">
    <citation type="submission" date="2020-08" db="EMBL/GenBank/DDBJ databases">
        <title>Genomic Encyclopedia of Type Strains, Phase IV (KMG-IV): sequencing the most valuable type-strain genomes for metagenomic binning, comparative biology and taxonomic classification.</title>
        <authorList>
            <person name="Goeker M."/>
        </authorList>
    </citation>
    <scope>NUCLEOTIDE SEQUENCE [LARGE SCALE GENOMIC DNA]</scope>
    <source>
        <strain evidence="2 3">DSM 23447</strain>
    </source>
</reference>
<dbReference type="SUPFAM" id="SSF53448">
    <property type="entry name" value="Nucleotide-diphospho-sugar transferases"/>
    <property type="match status" value="1"/>
</dbReference>
<dbReference type="CDD" id="cd02524">
    <property type="entry name" value="G1P_cytidylyltransferase"/>
    <property type="match status" value="1"/>
</dbReference>
<dbReference type="InterPro" id="IPR013446">
    <property type="entry name" value="G1P_cyt_trans-like"/>
</dbReference>
<dbReference type="GO" id="GO:0047343">
    <property type="term" value="F:glucose-1-phosphate cytidylyltransferase activity"/>
    <property type="evidence" value="ECO:0007669"/>
    <property type="project" value="UniProtKB-EC"/>
</dbReference>
<dbReference type="Pfam" id="PF00483">
    <property type="entry name" value="NTP_transferase"/>
    <property type="match status" value="1"/>
</dbReference>
<evidence type="ECO:0000313" key="3">
    <source>
        <dbReference type="Proteomes" id="UP000547011"/>
    </source>
</evidence>
<comment type="caution">
    <text evidence="2">The sequence shown here is derived from an EMBL/GenBank/DDBJ whole genome shotgun (WGS) entry which is preliminary data.</text>
</comment>
<keyword evidence="3" id="KW-1185">Reference proteome</keyword>
<evidence type="ECO:0000313" key="2">
    <source>
        <dbReference type="EMBL" id="MBB4051287.1"/>
    </source>
</evidence>
<dbReference type="EC" id="2.7.7.33" evidence="2"/>
<dbReference type="PANTHER" id="PTHR47183:SF1">
    <property type="entry name" value="GLUCOSE-1-PHOSPHATE CYTIDYLYLTRANSFERASE"/>
    <property type="match status" value="1"/>
</dbReference>
<dbReference type="AlphaFoldDB" id="A0A7W6IKG9"/>
<feature type="domain" description="Nucleotidyl transferase" evidence="1">
    <location>
        <begin position="2"/>
        <end position="204"/>
    </location>
</feature>
<dbReference type="EMBL" id="JACIEW010000001">
    <property type="protein sequence ID" value="MBB4051287.1"/>
    <property type="molecule type" value="Genomic_DNA"/>
</dbReference>
<dbReference type="Gene3D" id="3.90.550.10">
    <property type="entry name" value="Spore Coat Polysaccharide Biosynthesis Protein SpsA, Chain A"/>
    <property type="match status" value="1"/>
</dbReference>
<dbReference type="InterPro" id="IPR005835">
    <property type="entry name" value="NTP_transferase_dom"/>
</dbReference>
<dbReference type="InterPro" id="IPR029044">
    <property type="entry name" value="Nucleotide-diphossugar_trans"/>
</dbReference>
<sequence length="256" mass="29065">MKVLILAGGYGTRLGEETSKIPKPMVTVGGRPMLWHIMKLYAAQGFNEFVILLGYKGYVIKEYFMNYFLHQNDVTIDLASNDVLFHNQHEEDWKVTLLDTGEATMTGGRILKARNFVGEEPFMLTYGDGVSNMDLNALRSFHKSHGKIATMSAVQPDGRFGTFEDEDGIVTSFVEKPKGDEAWINGGFFVFEPQIFDHIRDGDQSILEDGALQSLARSRELVIRKHQGYWKCMDTLKDKMVLDALWNEGSAPWKLW</sequence>
<keyword evidence="2" id="KW-0808">Transferase</keyword>
<dbReference type="GO" id="GO:0009243">
    <property type="term" value="P:O antigen biosynthetic process"/>
    <property type="evidence" value="ECO:0007669"/>
    <property type="project" value="InterPro"/>
</dbReference>
<protein>
    <submittedName>
        <fullName evidence="2">Glucose-1-phosphate cytidylyltransferase</fullName>
        <ecNumber evidence="2">2.7.7.33</ecNumber>
    </submittedName>
</protein>
<dbReference type="NCBIfam" id="TIGR02623">
    <property type="entry name" value="G1P_cyt_trans"/>
    <property type="match status" value="1"/>
</dbReference>
<name>A0A7W6IKG9_9HYPH</name>
<accession>A0A7W6IKG9</accession>